<dbReference type="InterPro" id="IPR016181">
    <property type="entry name" value="Acyl_CoA_acyltransferase"/>
</dbReference>
<dbReference type="InterPro" id="IPR011761">
    <property type="entry name" value="ATP-grasp"/>
</dbReference>
<sequence length="889" mass="91616">MSTGRSAVVTTTPLTQAHDALAADGRVVRIRPVEPQDATALRALYDNAGDHSLYLRFFTSGRGQIDAEVRRLTRPAAPDHRVVVALDANRLIGVASYERGEGEPFADFAVLIADAHHGRGIGTLLLEHLVRQARGDGIRELAGDILVANGTMLRVARDLTPGMLVQEHAGVMRVLIPTAADDRAQALIDLRERSAERKALHPLLAPASVAVVGASRTPGGVGHEVLCNLIEHGFTGPVYPVNPNADQVAGLTAYPSLAAVGAPVDLAIIAVPAPAVAAVLADAGQARVGAAVVLSSGFAEAGPDGAAAQAALVRAARSHGIRLVGPNCLGVLNTDPTVRLAATFATAVPPAGGLAIASQSGAVGIAVLDHATRAGIGVSQFVSLGNKADVSGNDLLAYWYDDPTTRAVALYLESFGNPRKFARIARALARRKPVLAVKGGRSVGGRRAGTSHTAAATAPDVAVDTLFAQAGVIRTDTLGELLDAARLLVSQPPPAGNRLGIVGNAGGVNVLAADAADAAGLVVPETTVGNPVDLGAAATPAALADTVARLAASGDVDAILAIFAATRANDVPGMLAALGTAADAAPDVPVTVVLLGVPDTPSHLGQRATPVYPLPERAVRALGHAARYAAWRREPLGRRPDLYDVDPARARVLVDRAIAAGGGWQPPGLVTDLLAGYGIRTVDTVVARGRDDAVAAATRLGYPVVVKAADPTITHKTDRHLVRLDLADSGAVRDAYLAIRATLGDPRAPVAVQPMRHGGVELAVGVVHDPLFGSLVMLGLGGIHTELLGDRAFRLLPVTDLDARRMWQGLRGSPLLTGYRGAPAVATAALEDLLARVGRLAEDVPEIAELDLNPVLAFPNEVVAVDAKLRLATVGAEPDPDLRALREPA</sequence>
<dbReference type="Pfam" id="PF13607">
    <property type="entry name" value="Succ_CoA_lig"/>
    <property type="match status" value="1"/>
</dbReference>
<dbReference type="EMBL" id="JAATVY010000018">
    <property type="protein sequence ID" value="NJC72448.1"/>
    <property type="molecule type" value="Genomic_DNA"/>
</dbReference>
<dbReference type="InterPro" id="IPR003781">
    <property type="entry name" value="CoA-bd"/>
</dbReference>
<evidence type="ECO:0000259" key="2">
    <source>
        <dbReference type="PROSITE" id="PS50975"/>
    </source>
</evidence>
<dbReference type="Pfam" id="PF00583">
    <property type="entry name" value="Acetyltransf_1"/>
    <property type="match status" value="1"/>
</dbReference>
<feature type="domain" description="N-acetyltransferase" evidence="3">
    <location>
        <begin position="28"/>
        <end position="177"/>
    </location>
</feature>
<dbReference type="Gene3D" id="3.30.470.20">
    <property type="entry name" value="ATP-grasp fold, B domain"/>
    <property type="match status" value="1"/>
</dbReference>
<protein>
    <submittedName>
        <fullName evidence="4">GNAT family N-acetyltransferase</fullName>
    </submittedName>
</protein>
<dbReference type="Gene3D" id="3.40.50.720">
    <property type="entry name" value="NAD(P)-binding Rossmann-like Domain"/>
    <property type="match status" value="1"/>
</dbReference>
<comment type="caution">
    <text evidence="4">The sequence shown here is derived from an EMBL/GenBank/DDBJ whole genome shotgun (WGS) entry which is preliminary data.</text>
</comment>
<dbReference type="RefSeq" id="WP_167927351.1">
    <property type="nucleotide sequence ID" value="NZ_JAATVY010000018.1"/>
</dbReference>
<dbReference type="InterPro" id="IPR000182">
    <property type="entry name" value="GNAT_dom"/>
</dbReference>
<keyword evidence="1" id="KW-0067">ATP-binding</keyword>
<dbReference type="SUPFAM" id="SSF55729">
    <property type="entry name" value="Acyl-CoA N-acyltransferases (Nat)"/>
    <property type="match status" value="1"/>
</dbReference>
<dbReference type="PROSITE" id="PS50975">
    <property type="entry name" value="ATP_GRASP"/>
    <property type="match status" value="1"/>
</dbReference>
<dbReference type="Gene3D" id="3.40.630.30">
    <property type="match status" value="1"/>
</dbReference>
<dbReference type="Proteomes" id="UP000722989">
    <property type="component" value="Unassembled WGS sequence"/>
</dbReference>
<dbReference type="InterPro" id="IPR032875">
    <property type="entry name" value="Succ_CoA_lig_flav_dom"/>
</dbReference>
<evidence type="ECO:0000256" key="1">
    <source>
        <dbReference type="PROSITE-ProRule" id="PRU00409"/>
    </source>
</evidence>
<gene>
    <name evidence="4" type="ORF">HC031_22405</name>
</gene>
<reference evidence="4 5" key="1">
    <citation type="submission" date="2020-03" db="EMBL/GenBank/DDBJ databases">
        <title>WGS of the type strain of Planosporangium spp.</title>
        <authorList>
            <person name="Thawai C."/>
        </authorList>
    </citation>
    <scope>NUCLEOTIDE SEQUENCE [LARGE SCALE GENOMIC DNA]</scope>
    <source>
        <strain evidence="4 5">TBRC 5610</strain>
    </source>
</reference>
<accession>A0ABX0Y290</accession>
<proteinExistence type="predicted"/>
<dbReference type="Gene3D" id="3.30.1490.20">
    <property type="entry name" value="ATP-grasp fold, A domain"/>
    <property type="match status" value="1"/>
</dbReference>
<dbReference type="SMART" id="SM00881">
    <property type="entry name" value="CoA_binding"/>
    <property type="match status" value="1"/>
</dbReference>
<evidence type="ECO:0000313" key="5">
    <source>
        <dbReference type="Proteomes" id="UP000722989"/>
    </source>
</evidence>
<dbReference type="CDD" id="cd04301">
    <property type="entry name" value="NAT_SF"/>
    <property type="match status" value="1"/>
</dbReference>
<keyword evidence="1" id="KW-0547">Nucleotide-binding</keyword>
<dbReference type="Pfam" id="PF13549">
    <property type="entry name" value="ATP-grasp_5"/>
    <property type="match status" value="1"/>
</dbReference>
<evidence type="ECO:0000313" key="4">
    <source>
        <dbReference type="EMBL" id="NJC72448.1"/>
    </source>
</evidence>
<dbReference type="SUPFAM" id="SSF52210">
    <property type="entry name" value="Succinyl-CoA synthetase domains"/>
    <property type="match status" value="2"/>
</dbReference>
<feature type="domain" description="ATP-grasp" evidence="2">
    <location>
        <begin position="671"/>
        <end position="709"/>
    </location>
</feature>
<organism evidence="4 5">
    <name type="scientific">Planosporangium thailandense</name>
    <dbReference type="NCBI Taxonomy" id="765197"/>
    <lineage>
        <taxon>Bacteria</taxon>
        <taxon>Bacillati</taxon>
        <taxon>Actinomycetota</taxon>
        <taxon>Actinomycetes</taxon>
        <taxon>Micromonosporales</taxon>
        <taxon>Micromonosporaceae</taxon>
        <taxon>Planosporangium</taxon>
    </lineage>
</organism>
<dbReference type="InterPro" id="IPR013815">
    <property type="entry name" value="ATP_grasp_subdomain_1"/>
</dbReference>
<dbReference type="InterPro" id="IPR016102">
    <property type="entry name" value="Succinyl-CoA_synth-like"/>
</dbReference>
<evidence type="ECO:0000259" key="3">
    <source>
        <dbReference type="PROSITE" id="PS51186"/>
    </source>
</evidence>
<dbReference type="Gene3D" id="3.40.50.261">
    <property type="entry name" value="Succinyl-CoA synthetase domains"/>
    <property type="match status" value="2"/>
</dbReference>
<dbReference type="PANTHER" id="PTHR42793">
    <property type="entry name" value="COA BINDING DOMAIN CONTAINING PROTEIN"/>
    <property type="match status" value="1"/>
</dbReference>
<dbReference type="SUPFAM" id="SSF51735">
    <property type="entry name" value="NAD(P)-binding Rossmann-fold domains"/>
    <property type="match status" value="1"/>
</dbReference>
<dbReference type="SUPFAM" id="SSF56059">
    <property type="entry name" value="Glutathione synthetase ATP-binding domain-like"/>
    <property type="match status" value="1"/>
</dbReference>
<dbReference type="PANTHER" id="PTHR42793:SF1">
    <property type="entry name" value="PEPTIDYL-LYSINE N-ACETYLTRANSFERASE PATZ"/>
    <property type="match status" value="1"/>
</dbReference>
<dbReference type="PROSITE" id="PS51186">
    <property type="entry name" value="GNAT"/>
    <property type="match status" value="1"/>
</dbReference>
<dbReference type="Pfam" id="PF13380">
    <property type="entry name" value="CoA_binding_2"/>
    <property type="match status" value="1"/>
</dbReference>
<name>A0ABX0Y290_9ACTN</name>
<dbReference type="InterPro" id="IPR036291">
    <property type="entry name" value="NAD(P)-bd_dom_sf"/>
</dbReference>
<keyword evidence="5" id="KW-1185">Reference proteome</keyword>